<accession>A0ABS7UPH9</accession>
<evidence type="ECO:0000313" key="3">
    <source>
        <dbReference type="Proteomes" id="UP001165287"/>
    </source>
</evidence>
<dbReference type="RefSeq" id="WP_224137952.1">
    <property type="nucleotide sequence ID" value="NZ_JAIQUM010000010.1"/>
</dbReference>
<evidence type="ECO:0000259" key="1">
    <source>
        <dbReference type="Pfam" id="PF01243"/>
    </source>
</evidence>
<dbReference type="Gene3D" id="2.30.110.10">
    <property type="entry name" value="Electron Transport, Fmn-binding Protein, Chain A"/>
    <property type="match status" value="1"/>
</dbReference>
<dbReference type="EMBL" id="JAIQUM010000010">
    <property type="protein sequence ID" value="MBZ5749954.1"/>
    <property type="molecule type" value="Genomic_DNA"/>
</dbReference>
<feature type="domain" description="Pyridoxamine 5'-phosphate oxidase N-terminal" evidence="1">
    <location>
        <begin position="6"/>
        <end position="127"/>
    </location>
</feature>
<dbReference type="SUPFAM" id="SSF50475">
    <property type="entry name" value="FMN-binding split barrel"/>
    <property type="match status" value="1"/>
</dbReference>
<dbReference type="InterPro" id="IPR052917">
    <property type="entry name" value="Stress-Dev_Protein"/>
</dbReference>
<gene>
    <name evidence="2" type="ORF">K9V48_06765</name>
</gene>
<comment type="caution">
    <text evidence="2">The sequence shown here is derived from an EMBL/GenBank/DDBJ whole genome shotgun (WGS) entry which is preliminary data.</text>
</comment>
<dbReference type="Proteomes" id="UP001165287">
    <property type="component" value="Unassembled WGS sequence"/>
</dbReference>
<dbReference type="InterPro" id="IPR011576">
    <property type="entry name" value="Pyridox_Oxase_N"/>
</dbReference>
<organism evidence="2 3">
    <name type="scientific">Metabacillus rhizolycopersici</name>
    <dbReference type="NCBI Taxonomy" id="2875709"/>
    <lineage>
        <taxon>Bacteria</taxon>
        <taxon>Bacillati</taxon>
        <taxon>Bacillota</taxon>
        <taxon>Bacilli</taxon>
        <taxon>Bacillales</taxon>
        <taxon>Bacillaceae</taxon>
        <taxon>Metabacillus</taxon>
    </lineage>
</organism>
<dbReference type="InterPro" id="IPR012349">
    <property type="entry name" value="Split_barrel_FMN-bd"/>
</dbReference>
<protein>
    <submittedName>
        <fullName evidence="2">Pyridoxamine 5'-phosphate oxidase family protein</fullName>
    </submittedName>
</protein>
<proteinExistence type="predicted"/>
<evidence type="ECO:0000313" key="2">
    <source>
        <dbReference type="EMBL" id="MBZ5749954.1"/>
    </source>
</evidence>
<dbReference type="PANTHER" id="PTHR34818">
    <property type="entry name" value="PROTEIN BLI-3"/>
    <property type="match status" value="1"/>
</dbReference>
<dbReference type="PANTHER" id="PTHR34818:SF1">
    <property type="entry name" value="PROTEIN BLI-3"/>
    <property type="match status" value="1"/>
</dbReference>
<reference evidence="2" key="1">
    <citation type="submission" date="2024-05" db="EMBL/GenBank/DDBJ databases">
        <title>Metabacillus sp. nov., isolated from the rhizosphere soil of tomato plants.</title>
        <authorList>
            <person name="Ma R."/>
        </authorList>
    </citation>
    <scope>NUCLEOTIDE SEQUENCE</scope>
    <source>
        <strain evidence="2">DBTR6</strain>
    </source>
</reference>
<dbReference type="Pfam" id="PF01243">
    <property type="entry name" value="PNPOx_N"/>
    <property type="match status" value="1"/>
</dbReference>
<name>A0ABS7UPH9_9BACI</name>
<keyword evidence="3" id="KW-1185">Reference proteome</keyword>
<sequence>MSDQDLKEQVLKIISDHRTGILSSVENNKPHSRYMTFYNEDLTLFTPTKMDTEKIEEIEKNPAVSVLLGYEEKGQSDSYVEVSGTTSINDSQALKTQFWDKSFNKWFNGPEDPNFVFLQIQPETIRVLNIHDEPPKELTLDH</sequence>